<sequence>MLLPDGTDFRPAKSLVKSTTSQSNYSSSTSTGSKDGPLRIPCSSAHLAGLPDRISRAGEMARSAAAAVQVFIADPSASASSGSGDTIGSSALLGLPNWQNDQFTAGLLSSGTAGPVDVYGLGPWADFDWLSAIRLSGLILSGSVPHFSPANSSTQGLPSFFLPTKSKVGGVNFCIITLFIL</sequence>
<dbReference type="AlphaFoldDB" id="A0A3S5BYA7"/>
<reference evidence="2" key="1">
    <citation type="submission" date="2018-11" db="EMBL/GenBank/DDBJ databases">
        <authorList>
            <consortium name="Pathogen Informatics"/>
        </authorList>
    </citation>
    <scope>NUCLEOTIDE SEQUENCE</scope>
</reference>
<organism evidence="2 3">
    <name type="scientific">Protopolystoma xenopodis</name>
    <dbReference type="NCBI Taxonomy" id="117903"/>
    <lineage>
        <taxon>Eukaryota</taxon>
        <taxon>Metazoa</taxon>
        <taxon>Spiralia</taxon>
        <taxon>Lophotrochozoa</taxon>
        <taxon>Platyhelminthes</taxon>
        <taxon>Monogenea</taxon>
        <taxon>Polyopisthocotylea</taxon>
        <taxon>Polystomatidea</taxon>
        <taxon>Polystomatidae</taxon>
        <taxon>Protopolystoma</taxon>
    </lineage>
</organism>
<name>A0A3S5BYA7_9PLAT</name>
<feature type="region of interest" description="Disordered" evidence="1">
    <location>
        <begin position="1"/>
        <end position="38"/>
    </location>
</feature>
<keyword evidence="3" id="KW-1185">Reference proteome</keyword>
<evidence type="ECO:0000313" key="3">
    <source>
        <dbReference type="Proteomes" id="UP000784294"/>
    </source>
</evidence>
<protein>
    <submittedName>
        <fullName evidence="2">Uncharacterized protein</fullName>
    </submittedName>
</protein>
<dbReference type="EMBL" id="CAAALY010066757">
    <property type="protein sequence ID" value="VEL24263.1"/>
    <property type="molecule type" value="Genomic_DNA"/>
</dbReference>
<evidence type="ECO:0000256" key="1">
    <source>
        <dbReference type="SAM" id="MobiDB-lite"/>
    </source>
</evidence>
<gene>
    <name evidence="2" type="ORF">PXEA_LOCUS17703</name>
</gene>
<feature type="compositionally biased region" description="Low complexity" evidence="1">
    <location>
        <begin position="18"/>
        <end position="33"/>
    </location>
</feature>
<dbReference type="Proteomes" id="UP000784294">
    <property type="component" value="Unassembled WGS sequence"/>
</dbReference>
<proteinExistence type="predicted"/>
<accession>A0A3S5BYA7</accession>
<comment type="caution">
    <text evidence="2">The sequence shown here is derived from an EMBL/GenBank/DDBJ whole genome shotgun (WGS) entry which is preliminary data.</text>
</comment>
<evidence type="ECO:0000313" key="2">
    <source>
        <dbReference type="EMBL" id="VEL24263.1"/>
    </source>
</evidence>